<comment type="caution">
    <text evidence="2">The sequence shown here is derived from an EMBL/GenBank/DDBJ whole genome shotgun (WGS) entry which is preliminary data.</text>
</comment>
<evidence type="ECO:0000313" key="2">
    <source>
        <dbReference type="EMBL" id="PNY26603.1"/>
    </source>
</evidence>
<gene>
    <name evidence="2" type="ORF">TCAP_03470</name>
</gene>
<feature type="region of interest" description="Disordered" evidence="1">
    <location>
        <begin position="146"/>
        <end position="166"/>
    </location>
</feature>
<dbReference type="Proteomes" id="UP000236621">
    <property type="component" value="Unassembled WGS sequence"/>
</dbReference>
<reference evidence="2 3" key="1">
    <citation type="submission" date="2017-08" db="EMBL/GenBank/DDBJ databases">
        <title>Harnessing the power of phylogenomics to disentangle the directionality and signatures of interkingdom host jumping in the parasitic fungal genus Tolypocladium.</title>
        <authorList>
            <person name="Quandt C.A."/>
            <person name="Patterson W."/>
            <person name="Spatafora J.W."/>
        </authorList>
    </citation>
    <scope>NUCLEOTIDE SEQUENCE [LARGE SCALE GENOMIC DNA]</scope>
    <source>
        <strain evidence="2 3">CBS 113982</strain>
    </source>
</reference>
<dbReference type="AlphaFoldDB" id="A0A2K3QGH3"/>
<accession>A0A2K3QGH3</accession>
<name>A0A2K3QGH3_9HYPO</name>
<feature type="compositionally biased region" description="Low complexity" evidence="1">
    <location>
        <begin position="680"/>
        <end position="693"/>
    </location>
</feature>
<evidence type="ECO:0000256" key="1">
    <source>
        <dbReference type="SAM" id="MobiDB-lite"/>
    </source>
</evidence>
<evidence type="ECO:0000313" key="3">
    <source>
        <dbReference type="Proteomes" id="UP000236621"/>
    </source>
</evidence>
<protein>
    <submittedName>
        <fullName evidence="2">Uncharacterized protein</fullName>
    </submittedName>
</protein>
<feature type="region of interest" description="Disordered" evidence="1">
    <location>
        <begin position="1"/>
        <end position="31"/>
    </location>
</feature>
<feature type="compositionally biased region" description="Basic and acidic residues" evidence="1">
    <location>
        <begin position="644"/>
        <end position="666"/>
    </location>
</feature>
<feature type="region of interest" description="Disordered" evidence="1">
    <location>
        <begin position="643"/>
        <end position="719"/>
    </location>
</feature>
<feature type="region of interest" description="Disordered" evidence="1">
    <location>
        <begin position="66"/>
        <end position="87"/>
    </location>
</feature>
<sequence>MNQSDDGQMPEPAPKPFVRPRPSTVASPRCTAGHDLQPWTAARCHRLLRQLQSRLAGLRKLAIEDRAMPSRQSKRPCPADNEPDASKRIRFTYGGRRRQTVAAARKPAATKTTPRPIRTLGAMKLGRSSPASGQVDIPTPVWRKIRDQPDTPLPARESPSPPVPNGIPETACSDLVGEMRLLRQAVTDERYRIFEAIFGWLNGLLRSTIPEVREPRRNSLLGMCLRKVPACVANIEAHERQTAKEQGRRSMWDASNVSFELYGQLEELGSSSSGWRPLKLAVRAHAMSLLSQAVSEGLFVPAYVGLLTRLCLHLSCTDEANQLVESVGALLPAPGGTQSNLTESKSLLPLRHVLESSNNKRAPGGALRCVSTLVQDGLLPVSWLSTQPFASLWASSLEVMTARKSGTSVTSFMSTCLPLLALGDRGKPSTQQPGNTEQTLISVAAGLVAVAIAVTTARSTNKEQKRKRAWRLVIFVLDFCVTEVRRHRKQQGGYDNGLFIFALARHLAMVDVPFAGLAFKRQARAELQGLAAKAGSSASSQLHYRQTILLFCSVAQHRSRSCAMPGRDSVTELCVKLDDLDLGGCFGRNLRTDVAFLLAQRTKDLRDLAFAESLPSAEESMRVSTIFSGWRWEEGISEWVLPSHDGDGRADGVGTERPREATESSRGRINGRRSRSNEPAALAARKATTASTRQTRRVSPGPTMCSGKENNPWAAPETLSGEKNCPVVSRQIRLRPLSANVPRLLPAEDDWDDLV</sequence>
<keyword evidence="3" id="KW-1185">Reference proteome</keyword>
<dbReference type="OrthoDB" id="4159838at2759"/>
<dbReference type="EMBL" id="NRSZ01000526">
    <property type="protein sequence ID" value="PNY26603.1"/>
    <property type="molecule type" value="Genomic_DNA"/>
</dbReference>
<proteinExistence type="predicted"/>
<organism evidence="2 3">
    <name type="scientific">Tolypocladium capitatum</name>
    <dbReference type="NCBI Taxonomy" id="45235"/>
    <lineage>
        <taxon>Eukaryota</taxon>
        <taxon>Fungi</taxon>
        <taxon>Dikarya</taxon>
        <taxon>Ascomycota</taxon>
        <taxon>Pezizomycotina</taxon>
        <taxon>Sordariomycetes</taxon>
        <taxon>Hypocreomycetidae</taxon>
        <taxon>Hypocreales</taxon>
        <taxon>Ophiocordycipitaceae</taxon>
        <taxon>Tolypocladium</taxon>
    </lineage>
</organism>